<dbReference type="AlphaFoldDB" id="A0A627QH37"/>
<name>A0A627QH37_SALNE</name>
<reference evidence="2" key="1">
    <citation type="submission" date="2018-07" db="EMBL/GenBank/DDBJ databases">
        <authorList>
            <consortium name="PulseNet: The National Subtyping Network for Foodborne Disease Surveillance"/>
            <person name="Tarr C.L."/>
            <person name="Trees E."/>
            <person name="Katz L.S."/>
            <person name="Carleton-Romer H.A."/>
            <person name="Stroika S."/>
            <person name="Kucerova Z."/>
            <person name="Roache K.F."/>
            <person name="Sabol A.L."/>
            <person name="Besser J."/>
            <person name="Gerner-Smidt P."/>
        </authorList>
    </citation>
    <scope>NUCLEOTIDE SEQUENCE</scope>
    <source>
        <strain evidence="2">PNUSAS004577</strain>
    </source>
</reference>
<comment type="caution">
    <text evidence="2">The sequence shown here is derived from an EMBL/GenBank/DDBJ whole genome shotgun (WGS) entry which is preliminary data.</text>
</comment>
<organism evidence="2">
    <name type="scientific">Salmonella newport</name>
    <dbReference type="NCBI Taxonomy" id="108619"/>
    <lineage>
        <taxon>Bacteria</taxon>
        <taxon>Pseudomonadati</taxon>
        <taxon>Pseudomonadota</taxon>
        <taxon>Gammaproteobacteria</taxon>
        <taxon>Enterobacterales</taxon>
        <taxon>Enterobacteriaceae</taxon>
        <taxon>Salmonella</taxon>
    </lineage>
</organism>
<accession>A0A627QH37</accession>
<evidence type="ECO:0000313" key="2">
    <source>
        <dbReference type="EMBL" id="EDC8202741.1"/>
    </source>
</evidence>
<protein>
    <submittedName>
        <fullName evidence="2">Uncharacterized protein</fullName>
    </submittedName>
</protein>
<proteinExistence type="predicted"/>
<feature type="transmembrane region" description="Helical" evidence="1">
    <location>
        <begin position="16"/>
        <end position="35"/>
    </location>
</feature>
<keyword evidence="1" id="KW-0812">Transmembrane</keyword>
<keyword evidence="1" id="KW-0472">Membrane</keyword>
<evidence type="ECO:0000256" key="1">
    <source>
        <dbReference type="SAM" id="Phobius"/>
    </source>
</evidence>
<gene>
    <name evidence="2" type="ORF">BKF88_16860</name>
</gene>
<sequence>MQKKKDYVEVKKRIKDLIFTITDIMLFFFSVNPTVSSSYKLSKTMVVVNNYLNEISSDYSSIFMTALVNTAETINFGENDNGLFIDDFISIEKVNLILAATFFGDNYLVSDSFFHGIIHKKKLDYFTIISLLFYFRNRRSFQKLKCIIEDKIKELLIPNMDLLQSSEKAHLFLDVMSCPFVSIDTRRFLYRKYLKNFEPNLNRSHLEIENDLQSLLQTYWFVKWDELDIVKMIEKKELKESY</sequence>
<keyword evidence="1" id="KW-1133">Transmembrane helix</keyword>
<dbReference type="EMBL" id="AALSEN010000012">
    <property type="protein sequence ID" value="EDC8202741.1"/>
    <property type="molecule type" value="Genomic_DNA"/>
</dbReference>